<gene>
    <name evidence="1" type="ORF">RIB2604_02111400</name>
</gene>
<evidence type="ECO:0000313" key="2">
    <source>
        <dbReference type="Proteomes" id="UP000075230"/>
    </source>
</evidence>
<dbReference type="AlphaFoldDB" id="A0A146FPE7"/>
<sequence>MKLALKVSKLKTIPLDVDTVHQEIIVNQPTTKETAARCLGAAAMKAKWNGPPLVGNADANSARPAAIGGQDINAVSMSE</sequence>
<name>A0A146FPE7_ASPKA</name>
<protein>
    <submittedName>
        <fullName evidence="1">TGF beta receptor associated protein 1</fullName>
    </submittedName>
</protein>
<reference evidence="2" key="2">
    <citation type="submission" date="2016-02" db="EMBL/GenBank/DDBJ databases">
        <title>Genome sequencing of Aspergillus luchuensis NBRC 4314.</title>
        <authorList>
            <person name="Yamada O."/>
        </authorList>
    </citation>
    <scope>NUCLEOTIDE SEQUENCE [LARGE SCALE GENOMIC DNA]</scope>
    <source>
        <strain evidence="2">RIB 2604</strain>
    </source>
</reference>
<comment type="caution">
    <text evidence="1">The sequence shown here is derived from an EMBL/GenBank/DDBJ whole genome shotgun (WGS) entry which is preliminary data.</text>
</comment>
<proteinExistence type="predicted"/>
<organism evidence="1 2">
    <name type="scientific">Aspergillus kawachii</name>
    <name type="common">White koji mold</name>
    <name type="synonym">Aspergillus awamori var. kawachi</name>
    <dbReference type="NCBI Taxonomy" id="1069201"/>
    <lineage>
        <taxon>Eukaryota</taxon>
        <taxon>Fungi</taxon>
        <taxon>Dikarya</taxon>
        <taxon>Ascomycota</taxon>
        <taxon>Pezizomycotina</taxon>
        <taxon>Eurotiomycetes</taxon>
        <taxon>Eurotiomycetidae</taxon>
        <taxon>Eurotiales</taxon>
        <taxon>Aspergillaceae</taxon>
        <taxon>Aspergillus</taxon>
        <taxon>Aspergillus subgen. Circumdati</taxon>
    </lineage>
</organism>
<reference evidence="1 2" key="1">
    <citation type="journal article" date="2016" name="DNA Res.">
        <title>Genome sequence of Aspergillus luchuensis NBRC 4314.</title>
        <authorList>
            <person name="Yamada O."/>
            <person name="Machida M."/>
            <person name="Hosoyama A."/>
            <person name="Goto M."/>
            <person name="Takahashi T."/>
            <person name="Futagami T."/>
            <person name="Yamagata Y."/>
            <person name="Takeuchi M."/>
            <person name="Kobayashi T."/>
            <person name="Koike H."/>
            <person name="Abe K."/>
            <person name="Asai K."/>
            <person name="Arita M."/>
            <person name="Fujita N."/>
            <person name="Fukuda K."/>
            <person name="Higa K."/>
            <person name="Horikawa H."/>
            <person name="Ishikawa T."/>
            <person name="Jinno K."/>
            <person name="Kato Y."/>
            <person name="Kirimura K."/>
            <person name="Mizutani O."/>
            <person name="Nakasone K."/>
            <person name="Sano M."/>
            <person name="Shiraishi Y."/>
            <person name="Tsukahara M."/>
            <person name="Gomi K."/>
        </authorList>
    </citation>
    <scope>NUCLEOTIDE SEQUENCE [LARGE SCALE GENOMIC DNA]</scope>
    <source>
        <strain evidence="1 2">RIB 2604</strain>
    </source>
</reference>
<dbReference type="Proteomes" id="UP000075230">
    <property type="component" value="Unassembled WGS sequence"/>
</dbReference>
<dbReference type="EMBL" id="BCWF01000021">
    <property type="protein sequence ID" value="GAT27447.1"/>
    <property type="molecule type" value="Genomic_DNA"/>
</dbReference>
<evidence type="ECO:0000313" key="1">
    <source>
        <dbReference type="EMBL" id="GAT27447.1"/>
    </source>
</evidence>
<keyword evidence="1" id="KW-0675">Receptor</keyword>
<accession>A0A146FPE7</accession>